<dbReference type="Proteomes" id="UP000249757">
    <property type="component" value="Unassembled WGS sequence"/>
</dbReference>
<protein>
    <submittedName>
        <fullName evidence="1">Uncharacterized protein</fullName>
    </submittedName>
</protein>
<name>A0A2W1CWK8_9PLEO</name>
<reference evidence="2" key="1">
    <citation type="journal article" date="2022" name="Microb. Genom.">
        <title>A global pangenome for the wheat fungal pathogen Pyrenophora tritici-repentis and prediction of effector protein structural homology.</title>
        <authorList>
            <person name="Moolhuijzen P.M."/>
            <person name="See P.T."/>
            <person name="Shi G."/>
            <person name="Powell H.R."/>
            <person name="Cockram J."/>
            <person name="Jorgensen L.N."/>
            <person name="Benslimane H."/>
            <person name="Strelkov S.E."/>
            <person name="Turner J."/>
            <person name="Liu Z."/>
            <person name="Moffat C.S."/>
        </authorList>
    </citation>
    <scope>NUCLEOTIDE SEQUENCE [LARGE SCALE GENOMIC DNA]</scope>
</reference>
<evidence type="ECO:0000313" key="2">
    <source>
        <dbReference type="Proteomes" id="UP000249757"/>
    </source>
</evidence>
<dbReference type="AlphaFoldDB" id="A0A2W1CWK8"/>
<keyword evidence="2" id="KW-1185">Reference proteome</keyword>
<gene>
    <name evidence="1" type="ORF">Ptr86124_010937</name>
</gene>
<proteinExistence type="predicted"/>
<comment type="caution">
    <text evidence="1">The sequence shown here is derived from an EMBL/GenBank/DDBJ whole genome shotgun (WGS) entry which is preliminary data.</text>
</comment>
<organism evidence="1 2">
    <name type="scientific">Pyrenophora tritici-repentis</name>
    <dbReference type="NCBI Taxonomy" id="45151"/>
    <lineage>
        <taxon>Eukaryota</taxon>
        <taxon>Fungi</taxon>
        <taxon>Dikarya</taxon>
        <taxon>Ascomycota</taxon>
        <taxon>Pezizomycotina</taxon>
        <taxon>Dothideomycetes</taxon>
        <taxon>Pleosporomycetidae</taxon>
        <taxon>Pleosporales</taxon>
        <taxon>Pleosporineae</taxon>
        <taxon>Pleosporaceae</taxon>
        <taxon>Pyrenophora</taxon>
    </lineage>
</organism>
<sequence>MPFTYGDGQETARRRLQAGIGRSGSAPSVIPFSQNESFVVCESQLAELEAKLFSDDQTTTTLSIVVQAAACMNASSMTLQQHQAQLPEHKKAALEYSDDSSEGKLRGSGLEITVTATLFLSISQVRHVNAIAADYFLLAACVDLNDIPLDLLKAASPRASEDAIKVLDRYVFATGRPAESALNVHRLVHHALRKRLQVQGRL</sequence>
<accession>A0A2W1CWK8</accession>
<dbReference type="EMBL" id="NRDI02000018">
    <property type="protein sequence ID" value="KAI1509899.1"/>
    <property type="molecule type" value="Genomic_DNA"/>
</dbReference>
<evidence type="ECO:0000313" key="1">
    <source>
        <dbReference type="EMBL" id="KAI1509899.1"/>
    </source>
</evidence>